<dbReference type="Proteomes" id="UP000886501">
    <property type="component" value="Unassembled WGS sequence"/>
</dbReference>
<gene>
    <name evidence="1" type="ORF">BDM02DRAFT_3130088</name>
</gene>
<name>A0ACB6ZBK1_THEGA</name>
<evidence type="ECO:0000313" key="2">
    <source>
        <dbReference type="Proteomes" id="UP000886501"/>
    </source>
</evidence>
<accession>A0ACB6ZBK1</accession>
<organism evidence="1 2">
    <name type="scientific">Thelephora ganbajun</name>
    <name type="common">Ganba fungus</name>
    <dbReference type="NCBI Taxonomy" id="370292"/>
    <lineage>
        <taxon>Eukaryota</taxon>
        <taxon>Fungi</taxon>
        <taxon>Dikarya</taxon>
        <taxon>Basidiomycota</taxon>
        <taxon>Agaricomycotina</taxon>
        <taxon>Agaricomycetes</taxon>
        <taxon>Thelephorales</taxon>
        <taxon>Thelephoraceae</taxon>
        <taxon>Thelephora</taxon>
    </lineage>
</organism>
<protein>
    <submittedName>
        <fullName evidence="1">Uncharacterized protein</fullName>
    </submittedName>
</protein>
<keyword evidence="2" id="KW-1185">Reference proteome</keyword>
<sequence length="353" mass="38745">MTDRWVSIRPFASDYKVGLRSFGNCRLNPNSYSIEGPYGLYKAEKIYKSPVHVQRPTFRLPTNPKTPVIMIGPGTGIAPFRDFVQERAAMARRTINKNGVESLNNWGKIYLYFGNVLSEIQHGFCHVVEEHVVLAASPTFVSNAVDARGISPPPASVLDQALLRGLIVPTAAHSGSNPSSCLGFETGTHKADRHYLPPATPQPSQCLSIPVSTLGSVPCCSNSGGEWESAGDPRFPTLGGENLCLHVTRSIIFQRAVIHPFFIYVDVSSPGQRPPPPQSGGAESVHLRATDLTKILRSIAAICFRVSLSASTNHDHHYKRMFLYGPGLAYSIRRQLIRGYRQFQDNHVGPSRA</sequence>
<comment type="caution">
    <text evidence="1">The sequence shown here is derived from an EMBL/GenBank/DDBJ whole genome shotgun (WGS) entry which is preliminary data.</text>
</comment>
<dbReference type="EMBL" id="MU118045">
    <property type="protein sequence ID" value="KAF9646937.1"/>
    <property type="molecule type" value="Genomic_DNA"/>
</dbReference>
<reference evidence="1" key="1">
    <citation type="submission" date="2019-10" db="EMBL/GenBank/DDBJ databases">
        <authorList>
            <consortium name="DOE Joint Genome Institute"/>
            <person name="Kuo A."/>
            <person name="Miyauchi S."/>
            <person name="Kiss E."/>
            <person name="Drula E."/>
            <person name="Kohler A."/>
            <person name="Sanchez-Garcia M."/>
            <person name="Andreopoulos B."/>
            <person name="Barry K.W."/>
            <person name="Bonito G."/>
            <person name="Buee M."/>
            <person name="Carver A."/>
            <person name="Chen C."/>
            <person name="Cichocki N."/>
            <person name="Clum A."/>
            <person name="Culley D."/>
            <person name="Crous P.W."/>
            <person name="Fauchery L."/>
            <person name="Girlanda M."/>
            <person name="Hayes R."/>
            <person name="Keri Z."/>
            <person name="Labutti K."/>
            <person name="Lipzen A."/>
            <person name="Lombard V."/>
            <person name="Magnuson J."/>
            <person name="Maillard F."/>
            <person name="Morin E."/>
            <person name="Murat C."/>
            <person name="Nolan M."/>
            <person name="Ohm R."/>
            <person name="Pangilinan J."/>
            <person name="Pereira M."/>
            <person name="Perotto S."/>
            <person name="Peter M."/>
            <person name="Riley R."/>
            <person name="Sitrit Y."/>
            <person name="Stielow B."/>
            <person name="Szollosi G."/>
            <person name="Zifcakova L."/>
            <person name="Stursova M."/>
            <person name="Spatafora J.W."/>
            <person name="Tedersoo L."/>
            <person name="Vaario L.-M."/>
            <person name="Yamada A."/>
            <person name="Yan M."/>
            <person name="Wang P."/>
            <person name="Xu J."/>
            <person name="Bruns T."/>
            <person name="Baldrian P."/>
            <person name="Vilgalys R."/>
            <person name="Henrissat B."/>
            <person name="Grigoriev I.V."/>
            <person name="Hibbett D."/>
            <person name="Nagy L.G."/>
            <person name="Martin F.M."/>
        </authorList>
    </citation>
    <scope>NUCLEOTIDE SEQUENCE</scope>
    <source>
        <strain evidence="1">P2</strain>
    </source>
</reference>
<evidence type="ECO:0000313" key="1">
    <source>
        <dbReference type="EMBL" id="KAF9646937.1"/>
    </source>
</evidence>
<reference evidence="1" key="2">
    <citation type="journal article" date="2020" name="Nat. Commun.">
        <title>Large-scale genome sequencing of mycorrhizal fungi provides insights into the early evolution of symbiotic traits.</title>
        <authorList>
            <person name="Miyauchi S."/>
            <person name="Kiss E."/>
            <person name="Kuo A."/>
            <person name="Drula E."/>
            <person name="Kohler A."/>
            <person name="Sanchez-Garcia M."/>
            <person name="Morin E."/>
            <person name="Andreopoulos B."/>
            <person name="Barry K.W."/>
            <person name="Bonito G."/>
            <person name="Buee M."/>
            <person name="Carver A."/>
            <person name="Chen C."/>
            <person name="Cichocki N."/>
            <person name="Clum A."/>
            <person name="Culley D."/>
            <person name="Crous P.W."/>
            <person name="Fauchery L."/>
            <person name="Girlanda M."/>
            <person name="Hayes R.D."/>
            <person name="Keri Z."/>
            <person name="LaButti K."/>
            <person name="Lipzen A."/>
            <person name="Lombard V."/>
            <person name="Magnuson J."/>
            <person name="Maillard F."/>
            <person name="Murat C."/>
            <person name="Nolan M."/>
            <person name="Ohm R.A."/>
            <person name="Pangilinan J."/>
            <person name="Pereira M.F."/>
            <person name="Perotto S."/>
            <person name="Peter M."/>
            <person name="Pfister S."/>
            <person name="Riley R."/>
            <person name="Sitrit Y."/>
            <person name="Stielow J.B."/>
            <person name="Szollosi G."/>
            <person name="Zifcakova L."/>
            <person name="Stursova M."/>
            <person name="Spatafora J.W."/>
            <person name="Tedersoo L."/>
            <person name="Vaario L.M."/>
            <person name="Yamada A."/>
            <person name="Yan M."/>
            <person name="Wang P."/>
            <person name="Xu J."/>
            <person name="Bruns T."/>
            <person name="Baldrian P."/>
            <person name="Vilgalys R."/>
            <person name="Dunand C."/>
            <person name="Henrissat B."/>
            <person name="Grigoriev I.V."/>
            <person name="Hibbett D."/>
            <person name="Nagy L.G."/>
            <person name="Martin F.M."/>
        </authorList>
    </citation>
    <scope>NUCLEOTIDE SEQUENCE</scope>
    <source>
        <strain evidence="1">P2</strain>
    </source>
</reference>
<proteinExistence type="predicted"/>